<reference evidence="1 2" key="1">
    <citation type="journal article" date="2015" name="Antonie Van Leeuwenhoek">
        <title>Oricola cellulosilytica gen. nov., sp. nov., a cellulose-degrading bacterium of the family Phyllobacteriaceae isolated from surface seashore water, and emended descriptions of Mesorhizobium loti and Phyllobacterium myrsinacearum.</title>
        <authorList>
            <person name="Hameed A."/>
            <person name="Shahina M."/>
            <person name="Lai W.A."/>
            <person name="Lin S.Y."/>
            <person name="Young L.S."/>
            <person name="Liu Y.C."/>
            <person name="Hsu Y.H."/>
            <person name="Young C.C."/>
        </authorList>
    </citation>
    <scope>NUCLEOTIDE SEQUENCE [LARGE SCALE GENOMIC DNA]</scope>
    <source>
        <strain evidence="1 2">KCTC 52183</strain>
    </source>
</reference>
<organism evidence="1 2">
    <name type="scientific">Oricola cellulosilytica</name>
    <dbReference type="NCBI Taxonomy" id="1429082"/>
    <lineage>
        <taxon>Bacteria</taxon>
        <taxon>Pseudomonadati</taxon>
        <taxon>Pseudomonadota</taxon>
        <taxon>Alphaproteobacteria</taxon>
        <taxon>Hyphomicrobiales</taxon>
        <taxon>Ahrensiaceae</taxon>
        <taxon>Oricola</taxon>
    </lineage>
</organism>
<dbReference type="Proteomes" id="UP000291301">
    <property type="component" value="Unassembled WGS sequence"/>
</dbReference>
<evidence type="ECO:0000313" key="1">
    <source>
        <dbReference type="EMBL" id="TCD14071.1"/>
    </source>
</evidence>
<proteinExistence type="predicted"/>
<dbReference type="EMBL" id="SJST01000003">
    <property type="protein sequence ID" value="TCD14071.1"/>
    <property type="molecule type" value="Genomic_DNA"/>
</dbReference>
<gene>
    <name evidence="1" type="ORF">E0D97_08225</name>
</gene>
<name>A0A4R0P9Y3_9HYPH</name>
<keyword evidence="2" id="KW-1185">Reference proteome</keyword>
<comment type="caution">
    <text evidence="1">The sequence shown here is derived from an EMBL/GenBank/DDBJ whole genome shotgun (WGS) entry which is preliminary data.</text>
</comment>
<protein>
    <submittedName>
        <fullName evidence="1">DUF2267 domain-containing protein</fullName>
    </submittedName>
</protein>
<dbReference type="AlphaFoldDB" id="A0A4R0P9Y3"/>
<evidence type="ECO:0000313" key="2">
    <source>
        <dbReference type="Proteomes" id="UP000291301"/>
    </source>
</evidence>
<accession>A0A4R0P9Y3</accession>
<sequence>MARKTVPLARFPLYGAHSLRILRKRQNLETKMDELIARITSNVGIDADTAKKAVGMIIGFLQQEGPQEDVAKMMAAMPGAQQVVDETPDASGGVMGLGAALMGIGLGMGEISGVSKETVAYAKEHAGEEPVDRVIASIPGLSQFV</sequence>